<gene>
    <name evidence="3" type="ORF">BU23DRAFT_143367</name>
</gene>
<proteinExistence type="predicted"/>
<keyword evidence="1" id="KW-0862">Zinc</keyword>
<dbReference type="SUPFAM" id="SSF57850">
    <property type="entry name" value="RING/U-box"/>
    <property type="match status" value="1"/>
</dbReference>
<evidence type="ECO:0000259" key="2">
    <source>
        <dbReference type="PROSITE" id="PS50089"/>
    </source>
</evidence>
<evidence type="ECO:0000256" key="1">
    <source>
        <dbReference type="PROSITE-ProRule" id="PRU00175"/>
    </source>
</evidence>
<keyword evidence="4" id="KW-1185">Reference proteome</keyword>
<accession>A0A6A5V6N7</accession>
<dbReference type="EMBL" id="ML976683">
    <property type="protein sequence ID" value="KAF1973103.1"/>
    <property type="molecule type" value="Genomic_DNA"/>
</dbReference>
<name>A0A6A5V6N7_9PLEO</name>
<sequence length="157" mass="17935">MSYRIDESIISNFLTNHTRPLQLSALPSDPASRRCPICRDSYHAQDPSYLHPLLPADNPEYPVQVLNCGACRHIFGRHCIERQIRASQPWSHVCPLCRVSWFPAPNAARTGMVGEVENALSALARVEIQDEGVRNEMEIVERGLEAIRERLYSQRWI</sequence>
<evidence type="ECO:0000313" key="3">
    <source>
        <dbReference type="EMBL" id="KAF1973103.1"/>
    </source>
</evidence>
<keyword evidence="1" id="KW-0479">Metal-binding</keyword>
<dbReference type="InterPro" id="IPR001841">
    <property type="entry name" value="Znf_RING"/>
</dbReference>
<protein>
    <recommendedName>
        <fullName evidence="2">RING-type domain-containing protein</fullName>
    </recommendedName>
</protein>
<organism evidence="3 4">
    <name type="scientific">Bimuria novae-zelandiae CBS 107.79</name>
    <dbReference type="NCBI Taxonomy" id="1447943"/>
    <lineage>
        <taxon>Eukaryota</taxon>
        <taxon>Fungi</taxon>
        <taxon>Dikarya</taxon>
        <taxon>Ascomycota</taxon>
        <taxon>Pezizomycotina</taxon>
        <taxon>Dothideomycetes</taxon>
        <taxon>Pleosporomycetidae</taxon>
        <taxon>Pleosporales</taxon>
        <taxon>Massarineae</taxon>
        <taxon>Didymosphaeriaceae</taxon>
        <taxon>Bimuria</taxon>
    </lineage>
</organism>
<dbReference type="OrthoDB" id="3791947at2759"/>
<dbReference type="Proteomes" id="UP000800036">
    <property type="component" value="Unassembled WGS sequence"/>
</dbReference>
<keyword evidence="1" id="KW-0863">Zinc-finger</keyword>
<reference evidence="3" key="1">
    <citation type="journal article" date="2020" name="Stud. Mycol.">
        <title>101 Dothideomycetes genomes: a test case for predicting lifestyles and emergence of pathogens.</title>
        <authorList>
            <person name="Haridas S."/>
            <person name="Albert R."/>
            <person name="Binder M."/>
            <person name="Bloem J."/>
            <person name="Labutti K."/>
            <person name="Salamov A."/>
            <person name="Andreopoulos B."/>
            <person name="Baker S."/>
            <person name="Barry K."/>
            <person name="Bills G."/>
            <person name="Bluhm B."/>
            <person name="Cannon C."/>
            <person name="Castanera R."/>
            <person name="Culley D."/>
            <person name="Daum C."/>
            <person name="Ezra D."/>
            <person name="Gonzalez J."/>
            <person name="Henrissat B."/>
            <person name="Kuo A."/>
            <person name="Liang C."/>
            <person name="Lipzen A."/>
            <person name="Lutzoni F."/>
            <person name="Magnuson J."/>
            <person name="Mondo S."/>
            <person name="Nolan M."/>
            <person name="Ohm R."/>
            <person name="Pangilinan J."/>
            <person name="Park H.-J."/>
            <person name="Ramirez L."/>
            <person name="Alfaro M."/>
            <person name="Sun H."/>
            <person name="Tritt A."/>
            <person name="Yoshinaga Y."/>
            <person name="Zwiers L.-H."/>
            <person name="Turgeon B."/>
            <person name="Goodwin S."/>
            <person name="Spatafora J."/>
            <person name="Crous P."/>
            <person name="Grigoriev I."/>
        </authorList>
    </citation>
    <scope>NUCLEOTIDE SEQUENCE</scope>
    <source>
        <strain evidence="3">CBS 107.79</strain>
    </source>
</reference>
<dbReference type="Gene3D" id="3.30.40.10">
    <property type="entry name" value="Zinc/RING finger domain, C3HC4 (zinc finger)"/>
    <property type="match status" value="1"/>
</dbReference>
<feature type="domain" description="RING-type" evidence="2">
    <location>
        <begin position="35"/>
        <end position="98"/>
    </location>
</feature>
<evidence type="ECO:0000313" key="4">
    <source>
        <dbReference type="Proteomes" id="UP000800036"/>
    </source>
</evidence>
<dbReference type="AlphaFoldDB" id="A0A6A5V6N7"/>
<dbReference type="GO" id="GO:0008270">
    <property type="term" value="F:zinc ion binding"/>
    <property type="evidence" value="ECO:0007669"/>
    <property type="project" value="UniProtKB-KW"/>
</dbReference>
<dbReference type="PROSITE" id="PS50089">
    <property type="entry name" value="ZF_RING_2"/>
    <property type="match status" value="1"/>
</dbReference>
<dbReference type="InterPro" id="IPR013083">
    <property type="entry name" value="Znf_RING/FYVE/PHD"/>
</dbReference>